<accession>A0AAP0HJZ1</accession>
<organism evidence="1 2">
    <name type="scientific">Stephania yunnanensis</name>
    <dbReference type="NCBI Taxonomy" id="152371"/>
    <lineage>
        <taxon>Eukaryota</taxon>
        <taxon>Viridiplantae</taxon>
        <taxon>Streptophyta</taxon>
        <taxon>Embryophyta</taxon>
        <taxon>Tracheophyta</taxon>
        <taxon>Spermatophyta</taxon>
        <taxon>Magnoliopsida</taxon>
        <taxon>Ranunculales</taxon>
        <taxon>Menispermaceae</taxon>
        <taxon>Menispermoideae</taxon>
        <taxon>Cissampelideae</taxon>
        <taxon>Stephania</taxon>
    </lineage>
</organism>
<dbReference type="PANTHER" id="PTHR33116">
    <property type="entry name" value="REVERSE TRANSCRIPTASE ZINC-BINDING DOMAIN-CONTAINING PROTEIN-RELATED-RELATED"/>
    <property type="match status" value="1"/>
</dbReference>
<name>A0AAP0HJZ1_9MAGN</name>
<dbReference type="Proteomes" id="UP001420932">
    <property type="component" value="Unassembled WGS sequence"/>
</dbReference>
<gene>
    <name evidence="1" type="ORF">Syun_029560</name>
</gene>
<proteinExistence type="predicted"/>
<comment type="caution">
    <text evidence="1">The sequence shown here is derived from an EMBL/GenBank/DDBJ whole genome shotgun (WGS) entry which is preliminary data.</text>
</comment>
<dbReference type="PANTHER" id="PTHR33116:SF70">
    <property type="entry name" value="NON-LTR RETROELEMENT REVERSE TRANSCRIPTASE-LIKE PROTEIN"/>
    <property type="match status" value="1"/>
</dbReference>
<sequence>MESKMQLTEDVGRASKYGEVVLFSHLFFANDLFLFAAANLDQAETIQRILNLFGEASGQKLGCSKRTIFFSENVPRKRRNEVSSKLGFSQAVDLMKYLGAPLIHGRVSRGLYEDTITKTKSGLSRWKTSH</sequence>
<reference evidence="1 2" key="1">
    <citation type="submission" date="2024-01" db="EMBL/GenBank/DDBJ databases">
        <title>Genome assemblies of Stephania.</title>
        <authorList>
            <person name="Yang L."/>
        </authorList>
    </citation>
    <scope>NUCLEOTIDE SEQUENCE [LARGE SCALE GENOMIC DNA]</scope>
    <source>
        <strain evidence="1">YNDBR</strain>
        <tissue evidence="1">Leaf</tissue>
    </source>
</reference>
<evidence type="ECO:0000313" key="1">
    <source>
        <dbReference type="EMBL" id="KAK9087166.1"/>
    </source>
</evidence>
<protein>
    <recommendedName>
        <fullName evidence="3">Reverse transcriptase domain-containing protein</fullName>
    </recommendedName>
</protein>
<keyword evidence="2" id="KW-1185">Reference proteome</keyword>
<evidence type="ECO:0008006" key="3">
    <source>
        <dbReference type="Google" id="ProtNLM"/>
    </source>
</evidence>
<dbReference type="EMBL" id="JBBNAF010000013">
    <property type="protein sequence ID" value="KAK9087166.1"/>
    <property type="molecule type" value="Genomic_DNA"/>
</dbReference>
<evidence type="ECO:0000313" key="2">
    <source>
        <dbReference type="Proteomes" id="UP001420932"/>
    </source>
</evidence>
<dbReference type="AlphaFoldDB" id="A0AAP0HJZ1"/>